<dbReference type="InterPro" id="IPR007209">
    <property type="entry name" value="RNaseL-inhib-like_metal-bd_dom"/>
</dbReference>
<accession>M0MAC1</accession>
<evidence type="ECO:0000259" key="9">
    <source>
        <dbReference type="Pfam" id="PF04034"/>
    </source>
</evidence>
<reference evidence="11 12" key="1">
    <citation type="journal article" date="2014" name="PLoS Genet.">
        <title>Phylogenetically driven sequencing of extremely halophilic archaea reveals strategies for static and dynamic osmo-response.</title>
        <authorList>
            <person name="Becker E.A."/>
            <person name="Seitzer P.M."/>
            <person name="Tritt A."/>
            <person name="Larsen D."/>
            <person name="Krusor M."/>
            <person name="Yao A.I."/>
            <person name="Wu D."/>
            <person name="Madern D."/>
            <person name="Eisen J.A."/>
            <person name="Darling A.E."/>
            <person name="Facciotti M.T."/>
        </authorList>
    </citation>
    <scope>NUCLEOTIDE SEQUENCE [LARGE SCALE GENOMIC DNA]</scope>
    <source>
        <strain evidence="11 12">DSM 5350</strain>
    </source>
</reference>
<gene>
    <name evidence="11" type="ORF">C449_16178</name>
</gene>
<name>M0MAC1_9EURY</name>
<comment type="similarity">
    <text evidence="7">Belongs to the TDD superfamily. TSR3 family.</text>
</comment>
<dbReference type="Pfam" id="PF04068">
    <property type="entry name" value="Fer4_RLI"/>
    <property type="match status" value="1"/>
</dbReference>
<feature type="binding site" evidence="7">
    <location>
        <position position="137"/>
    </location>
    <ligand>
        <name>S-adenosyl-L-methionine</name>
        <dbReference type="ChEBI" id="CHEBI:59789"/>
    </ligand>
</feature>
<dbReference type="PATRIC" id="fig|1227455.4.peg.3293"/>
<organism evidence="11 12">
    <name type="scientific">Halococcus saccharolyticus DSM 5350</name>
    <dbReference type="NCBI Taxonomy" id="1227455"/>
    <lineage>
        <taxon>Archaea</taxon>
        <taxon>Methanobacteriati</taxon>
        <taxon>Methanobacteriota</taxon>
        <taxon>Stenosarchaea group</taxon>
        <taxon>Halobacteria</taxon>
        <taxon>Halobacteriales</taxon>
        <taxon>Halococcaceae</taxon>
        <taxon>Halococcus</taxon>
    </lineage>
</organism>
<dbReference type="InterPro" id="IPR007177">
    <property type="entry name" value="Tsr3_C"/>
</dbReference>
<dbReference type="GO" id="GO:0005737">
    <property type="term" value="C:cytoplasm"/>
    <property type="evidence" value="ECO:0007669"/>
    <property type="project" value="UniProtKB-SubCell"/>
</dbReference>
<comment type="caution">
    <text evidence="7">Lacks conserved residue(s) required for the propagation of feature annotation.</text>
</comment>
<keyword evidence="4 7" id="KW-0698">rRNA processing</keyword>
<feature type="compositionally biased region" description="Basic and acidic residues" evidence="8">
    <location>
        <begin position="54"/>
        <end position="68"/>
    </location>
</feature>
<dbReference type="NCBIfam" id="NF002621">
    <property type="entry name" value="PRK02287.1"/>
    <property type="match status" value="1"/>
</dbReference>
<dbReference type="PANTHER" id="PTHR20426:SF0">
    <property type="entry name" value="18S RRNA AMINOCARBOXYPROPYLTRANSFERASE"/>
    <property type="match status" value="1"/>
</dbReference>
<evidence type="ECO:0000256" key="6">
    <source>
        <dbReference type="ARBA" id="ARBA00022691"/>
    </source>
</evidence>
<evidence type="ECO:0000256" key="5">
    <source>
        <dbReference type="ARBA" id="ARBA00022679"/>
    </source>
</evidence>
<keyword evidence="2 7" id="KW-0963">Cytoplasm</keyword>
<dbReference type="InParanoid" id="M0MAC1"/>
<feature type="domain" description="16S/18S rRNA aminocarboxypropyltransferase Tsr3 C-terminal" evidence="9">
    <location>
        <begin position="87"/>
        <end position="195"/>
    </location>
</feature>
<evidence type="ECO:0000313" key="11">
    <source>
        <dbReference type="EMBL" id="EMA42696.1"/>
    </source>
</evidence>
<dbReference type="GO" id="GO:0106388">
    <property type="term" value="F:rRNA small subunit aminocarboxypropyltransferase activity"/>
    <property type="evidence" value="ECO:0007669"/>
    <property type="project" value="UniProtKB-EC"/>
</dbReference>
<evidence type="ECO:0000256" key="1">
    <source>
        <dbReference type="ARBA" id="ARBA00014114"/>
    </source>
</evidence>
<comment type="catalytic activity">
    <reaction evidence="7">
        <text>an N(1)-methylpseudouridine in rRNA + S-adenosyl-L-methionine = N(1)-methyl-N(3)-[(3S)-3-amino-3-carboxypropyl]pseudouridine in rRNA + S-methyl-5'-thioadenosine + H(+)</text>
        <dbReference type="Rhea" id="RHEA:63296"/>
        <dbReference type="Rhea" id="RHEA-COMP:11634"/>
        <dbReference type="Rhea" id="RHEA-COMP:16310"/>
        <dbReference type="ChEBI" id="CHEBI:15378"/>
        <dbReference type="ChEBI" id="CHEBI:17509"/>
        <dbReference type="ChEBI" id="CHEBI:59789"/>
        <dbReference type="ChEBI" id="CHEBI:74890"/>
        <dbReference type="ChEBI" id="CHEBI:146234"/>
        <dbReference type="EC" id="2.5.1.157"/>
    </reaction>
</comment>
<evidence type="ECO:0000259" key="10">
    <source>
        <dbReference type="Pfam" id="PF04068"/>
    </source>
</evidence>
<proteinExistence type="inferred from homology"/>
<evidence type="ECO:0000256" key="8">
    <source>
        <dbReference type="SAM" id="MobiDB-lite"/>
    </source>
</evidence>
<keyword evidence="12" id="KW-1185">Reference proteome</keyword>
<dbReference type="EMBL" id="AOMD01000033">
    <property type="protein sequence ID" value="EMA42696.1"/>
    <property type="molecule type" value="Genomic_DNA"/>
</dbReference>
<dbReference type="InterPro" id="IPR022968">
    <property type="entry name" value="Tsr3-like"/>
</dbReference>
<feature type="domain" description="RNase L inhibitor RLI-like possible metal-binding" evidence="10">
    <location>
        <begin position="11"/>
        <end position="41"/>
    </location>
</feature>
<dbReference type="GO" id="GO:0000455">
    <property type="term" value="P:enzyme-directed rRNA pseudouridine synthesis"/>
    <property type="evidence" value="ECO:0007669"/>
    <property type="project" value="UniProtKB-UniRule"/>
</dbReference>
<dbReference type="PANTHER" id="PTHR20426">
    <property type="entry name" value="RIBOSOME BIOGENESIS PROTEIN TSR3 HOMOLOG"/>
    <property type="match status" value="1"/>
</dbReference>
<feature type="binding site" evidence="7">
    <location>
        <position position="26"/>
    </location>
    <ligand>
        <name>S-adenosyl-L-methionine</name>
        <dbReference type="ChEBI" id="CHEBI:59789"/>
    </ligand>
</feature>
<keyword evidence="3 7" id="KW-0690">Ribosome biogenesis</keyword>
<dbReference type="EC" id="2.5.1.157" evidence="7"/>
<evidence type="ECO:0000256" key="2">
    <source>
        <dbReference type="ARBA" id="ARBA00022490"/>
    </source>
</evidence>
<feature type="compositionally biased region" description="Acidic residues" evidence="8">
    <location>
        <begin position="74"/>
        <end position="87"/>
    </location>
</feature>
<dbReference type="FunCoup" id="M0MAC1">
    <property type="interactions" value="82"/>
</dbReference>
<evidence type="ECO:0000256" key="3">
    <source>
        <dbReference type="ARBA" id="ARBA00022517"/>
    </source>
</evidence>
<feature type="binding site" evidence="7">
    <location>
        <position position="118"/>
    </location>
    <ligand>
        <name>S-adenosyl-L-methionine</name>
        <dbReference type="ChEBI" id="CHEBI:59789"/>
    </ligand>
</feature>
<comment type="subcellular location">
    <subcellularLocation>
        <location evidence="7">Cytoplasm</location>
    </subcellularLocation>
</comment>
<dbReference type="Proteomes" id="UP000011669">
    <property type="component" value="Unassembled WGS sequence"/>
</dbReference>
<dbReference type="HAMAP" id="MF_01116">
    <property type="entry name" value="TSR3"/>
    <property type="match status" value="1"/>
</dbReference>
<keyword evidence="5 7" id="KW-0808">Transferase</keyword>
<evidence type="ECO:0000256" key="7">
    <source>
        <dbReference type="HAMAP-Rule" id="MF_01116"/>
    </source>
</evidence>
<dbReference type="AlphaFoldDB" id="M0MAC1"/>
<sequence>MLVRRVPFPVEVHVRYEGDDDPDKCTARKLARFDLAELHRSARATPSGVVLNPHAERALSPADRRDDSDASGSDTDDSATADADSDDTDRTERLIALDCSWETAREEQFAIRGRHRALPFLVAANPVNYGTPFQLTTVEALAGACCILDEREHAERLLAKFRWGHTFLEVNDEPLRRYADCEDSSEIVAVQEEYLAAE</sequence>
<comment type="function">
    <text evidence="7">Aminocarboxypropyltransferase that catalyzes the aminocarboxypropyl transfer on pseudouridine corresponding to position 914 in M.jannaschii 16S rRNA. It constitutes the last step in biosynthesis of the hypermodified N1-methyl-N3-(3-amino-3-carboxypropyl) pseudouridine (m1acp3-Psi).</text>
</comment>
<feature type="binding site" evidence="7">
    <location>
        <position position="97"/>
    </location>
    <ligand>
        <name>S-adenosyl-L-methionine</name>
        <dbReference type="ChEBI" id="CHEBI:59789"/>
    </ligand>
</feature>
<feature type="region of interest" description="Disordered" evidence="8">
    <location>
        <begin position="46"/>
        <end position="89"/>
    </location>
</feature>
<evidence type="ECO:0000313" key="12">
    <source>
        <dbReference type="Proteomes" id="UP000011669"/>
    </source>
</evidence>
<protein>
    <recommendedName>
        <fullName evidence="1 7">16S rRNA aminocarboxypropyltransferase</fullName>
        <ecNumber evidence="7">2.5.1.157</ecNumber>
    </recommendedName>
</protein>
<dbReference type="GO" id="GO:1904047">
    <property type="term" value="F:S-adenosyl-L-methionine binding"/>
    <property type="evidence" value="ECO:0007669"/>
    <property type="project" value="UniProtKB-UniRule"/>
</dbReference>
<keyword evidence="6 7" id="KW-0949">S-adenosyl-L-methionine</keyword>
<dbReference type="STRING" id="1227455.C449_16178"/>
<dbReference type="Pfam" id="PF04034">
    <property type="entry name" value="Ribo_biogen_C"/>
    <property type="match status" value="1"/>
</dbReference>
<evidence type="ECO:0000256" key="4">
    <source>
        <dbReference type="ARBA" id="ARBA00022552"/>
    </source>
</evidence>
<comment type="caution">
    <text evidence="11">The sequence shown here is derived from an EMBL/GenBank/DDBJ whole genome shotgun (WGS) entry which is preliminary data.</text>
</comment>